<organism evidence="3">
    <name type="scientific">freshwater metagenome</name>
    <dbReference type="NCBI Taxonomy" id="449393"/>
    <lineage>
        <taxon>unclassified sequences</taxon>
        <taxon>metagenomes</taxon>
        <taxon>ecological metagenomes</taxon>
    </lineage>
</organism>
<gene>
    <name evidence="2" type="ORF">UFOPK3164_01412</name>
    <name evidence="3" type="ORF">UFOPK3427_01163</name>
    <name evidence="4" type="ORF">UFOPK4112_00978</name>
</gene>
<accession>A0A6J7E5C8</accession>
<evidence type="ECO:0000313" key="2">
    <source>
        <dbReference type="EMBL" id="CAB4833085.1"/>
    </source>
</evidence>
<dbReference type="AlphaFoldDB" id="A0A6J7E5C8"/>
<name>A0A6J7E5C8_9ZZZZ</name>
<evidence type="ECO:0000313" key="3">
    <source>
        <dbReference type="EMBL" id="CAB4876475.1"/>
    </source>
</evidence>
<evidence type="ECO:0000313" key="4">
    <source>
        <dbReference type="EMBL" id="CAB5022006.1"/>
    </source>
</evidence>
<dbReference type="EMBL" id="CAFBLT010000001">
    <property type="protein sequence ID" value="CAB4876475.1"/>
    <property type="molecule type" value="Genomic_DNA"/>
</dbReference>
<dbReference type="EMBL" id="CAFABE010000083">
    <property type="protein sequence ID" value="CAB4833085.1"/>
    <property type="molecule type" value="Genomic_DNA"/>
</dbReference>
<dbReference type="PROSITE" id="PS51257">
    <property type="entry name" value="PROKAR_LIPOPROTEIN"/>
    <property type="match status" value="1"/>
</dbReference>
<feature type="region of interest" description="Disordered" evidence="1">
    <location>
        <begin position="24"/>
        <end position="44"/>
    </location>
</feature>
<evidence type="ECO:0000256" key="1">
    <source>
        <dbReference type="SAM" id="MobiDB-lite"/>
    </source>
</evidence>
<feature type="compositionally biased region" description="Low complexity" evidence="1">
    <location>
        <begin position="24"/>
        <end position="43"/>
    </location>
</feature>
<reference evidence="3" key="1">
    <citation type="submission" date="2020-05" db="EMBL/GenBank/DDBJ databases">
        <authorList>
            <person name="Chiriac C."/>
            <person name="Salcher M."/>
            <person name="Ghai R."/>
            <person name="Kavagutti S V."/>
        </authorList>
    </citation>
    <scope>NUCLEOTIDE SEQUENCE</scope>
</reference>
<proteinExistence type="predicted"/>
<dbReference type="EMBL" id="CAFBPM010000008">
    <property type="protein sequence ID" value="CAB5022006.1"/>
    <property type="molecule type" value="Genomic_DNA"/>
</dbReference>
<sequence length="182" mass="18312">MNKKAMRSLLTSSLVIAALGLSACGSSSTSASSTTSTTTTTGGPVMTLQLKAPLSSASKNLHSVGTATQYGWNQLVGTSTNYGESIGVEILGNVAYTNGAGPFFGFVTYTWPDGSTIGVRMSGRAVPGANGTTSFSAPLNVLGGTGRYGAVKGTGLFTGSRSGVVGSPVESTFTLHITNPTN</sequence>
<protein>
    <submittedName>
        <fullName evidence="3">Unannotated protein</fullName>
    </submittedName>
</protein>